<dbReference type="RefSeq" id="WP_106670055.1">
    <property type="nucleotide sequence ID" value="NZ_BMFE01000001.1"/>
</dbReference>
<dbReference type="InterPro" id="IPR045304">
    <property type="entry name" value="LbH_SAT"/>
</dbReference>
<dbReference type="Proteomes" id="UP000238385">
    <property type="component" value="Unassembled WGS sequence"/>
</dbReference>
<dbReference type="PANTHER" id="PTHR42811">
    <property type="entry name" value="SERINE ACETYLTRANSFERASE"/>
    <property type="match status" value="1"/>
</dbReference>
<dbReference type="Gene3D" id="1.10.3130.10">
    <property type="entry name" value="serine acetyltransferase, domain 1"/>
    <property type="match status" value="1"/>
</dbReference>
<evidence type="ECO:0000256" key="3">
    <source>
        <dbReference type="ARBA" id="ARBA00023315"/>
    </source>
</evidence>
<organism evidence="4 5">
    <name type="scientific">Marinobacter halophilus</name>
    <dbReference type="NCBI Taxonomy" id="1323740"/>
    <lineage>
        <taxon>Bacteria</taxon>
        <taxon>Pseudomonadati</taxon>
        <taxon>Pseudomonadota</taxon>
        <taxon>Gammaproteobacteria</taxon>
        <taxon>Pseudomonadales</taxon>
        <taxon>Marinobacteraceae</taxon>
        <taxon>Marinobacter</taxon>
    </lineage>
</organism>
<keyword evidence="1" id="KW-0028">Amino-acid biosynthesis</keyword>
<dbReference type="EMBL" id="PXNN01000003">
    <property type="protein sequence ID" value="PSF10268.1"/>
    <property type="molecule type" value="Genomic_DNA"/>
</dbReference>
<keyword evidence="5" id="KW-1185">Reference proteome</keyword>
<evidence type="ECO:0000313" key="5">
    <source>
        <dbReference type="Proteomes" id="UP000238385"/>
    </source>
</evidence>
<dbReference type="InterPro" id="IPR011004">
    <property type="entry name" value="Trimer_LpxA-like_sf"/>
</dbReference>
<dbReference type="OrthoDB" id="9801456at2"/>
<evidence type="ECO:0000256" key="2">
    <source>
        <dbReference type="ARBA" id="ARBA00022679"/>
    </source>
</evidence>
<keyword evidence="2 4" id="KW-0808">Transferase</keyword>
<proteinExistence type="predicted"/>
<name>A0A2T1KJT0_9GAMM</name>
<protein>
    <submittedName>
        <fullName evidence="4">Serine acetyltransferase</fullName>
    </submittedName>
</protein>
<evidence type="ECO:0000313" key="4">
    <source>
        <dbReference type="EMBL" id="PSF10268.1"/>
    </source>
</evidence>
<accession>A0A2T1KJT0</accession>
<reference evidence="4 5" key="1">
    <citation type="submission" date="2018-03" db="EMBL/GenBank/DDBJ databases">
        <title>Marinobacter brunus sp. nov., a marine bacterium of Gamma-proteobacteria isolated from the surface seawater of the South China Sea.</title>
        <authorList>
            <person name="Cheng H."/>
            <person name="Wu Y.-H."/>
            <person name="Xamxidin M."/>
            <person name="Xu X.-W."/>
        </authorList>
    </citation>
    <scope>NUCLEOTIDE SEQUENCE [LARGE SCALE GENOMIC DNA]</scope>
    <source>
        <strain evidence="4 5">JCM 30472</strain>
    </source>
</reference>
<dbReference type="InterPro" id="IPR053376">
    <property type="entry name" value="Serine_acetyltransferase"/>
</dbReference>
<keyword evidence="3" id="KW-0012">Acyltransferase</keyword>
<gene>
    <name evidence="4" type="ORF">C7H08_01870</name>
</gene>
<dbReference type="AlphaFoldDB" id="A0A2T1KJT0"/>
<sequence>MEPEKSLIDRVTDQLRQERRNWREQQGRELDLGSRELPSHQAIHDVVDTLCAVLFPMRLGPPDLTKERENHFVAYQLGTVERELTHQAGLELEYADRSQQAASTLQREASGLVAELIGQLPALRRQLDDDVLAAYRGDPAATCVDEVLISYPGVHALIHHRLAHALYRAGLPIIARIIAEKAHSATGIDIHPGATIGRSFFIDHGTGVVIGETAMIGDRVRIYQNVTLGAVRFTEDETGSLTKGEPRHPIVEDDVVIYAGATLLGRITIGRASVIGGNVWLTRSVPPESQISQASLQQR</sequence>
<dbReference type="GO" id="GO:0008652">
    <property type="term" value="P:amino acid biosynthetic process"/>
    <property type="evidence" value="ECO:0007669"/>
    <property type="project" value="UniProtKB-KW"/>
</dbReference>
<dbReference type="Gene3D" id="2.160.10.10">
    <property type="entry name" value="Hexapeptide repeat proteins"/>
    <property type="match status" value="1"/>
</dbReference>
<dbReference type="CDD" id="cd03354">
    <property type="entry name" value="LbH_SAT"/>
    <property type="match status" value="1"/>
</dbReference>
<comment type="caution">
    <text evidence="4">The sequence shown here is derived from an EMBL/GenBank/DDBJ whole genome shotgun (WGS) entry which is preliminary data.</text>
</comment>
<dbReference type="SUPFAM" id="SSF51161">
    <property type="entry name" value="Trimeric LpxA-like enzymes"/>
    <property type="match status" value="1"/>
</dbReference>
<dbReference type="GO" id="GO:0016746">
    <property type="term" value="F:acyltransferase activity"/>
    <property type="evidence" value="ECO:0007669"/>
    <property type="project" value="UniProtKB-KW"/>
</dbReference>
<dbReference type="NCBIfam" id="NF041874">
    <property type="entry name" value="EPS_EpsC"/>
    <property type="match status" value="1"/>
</dbReference>
<evidence type="ECO:0000256" key="1">
    <source>
        <dbReference type="ARBA" id="ARBA00022605"/>
    </source>
</evidence>
<dbReference type="InterPro" id="IPR042122">
    <property type="entry name" value="Ser_AcTrfase_N_sf"/>
</dbReference>